<dbReference type="EMBL" id="MLZC01000046">
    <property type="protein sequence ID" value="OHG54949.1"/>
    <property type="molecule type" value="Genomic_DNA"/>
</dbReference>
<evidence type="ECO:0000313" key="1">
    <source>
        <dbReference type="EMBL" id="OHG54949.1"/>
    </source>
</evidence>
<protein>
    <recommendedName>
        <fullName evidence="2">Conjugal transfer protein</fullName>
    </recommendedName>
</protein>
<sequence>MVKNGLELGKRVEILSKKYRTLNDLLLNPKEVLGTCKFIKNEGAQFVNINLETGEGDYDGVEVLVYSEGQEDVIFLKVTEQSEEEINALNFGYQEVVDFDTLLIAYHGMRKADRNQVEPNKHRFVFVVDKLKKVGGTQSKQEQKQEQKQEHKG</sequence>
<dbReference type="AlphaFoldDB" id="A0A1S0Z670"/>
<organism evidence="1">
    <name type="scientific">Salmonella enterica subsp. enterica serovar Saintpaul</name>
    <dbReference type="NCBI Taxonomy" id="90105"/>
    <lineage>
        <taxon>Bacteria</taxon>
        <taxon>Pseudomonadati</taxon>
        <taxon>Pseudomonadota</taxon>
        <taxon>Gammaproteobacteria</taxon>
        <taxon>Enterobacterales</taxon>
        <taxon>Enterobacteriaceae</taxon>
        <taxon>Salmonella</taxon>
    </lineage>
</organism>
<proteinExistence type="predicted"/>
<accession>A0A1S0Z670</accession>
<reference evidence="1" key="1">
    <citation type="submission" date="2016-09" db="EMBL/GenBank/DDBJ databases">
        <title>Whole genome sequencing of Salmonella enterica.</title>
        <authorList>
            <person name="Bell R."/>
        </authorList>
    </citation>
    <scope>NUCLEOTIDE SEQUENCE [LARGE SCALE GENOMIC DNA]</scope>
    <source>
        <strain evidence="1">CFSAN044978</strain>
    </source>
</reference>
<name>A0A1S0Z670_SALET</name>
<gene>
    <name evidence="1" type="ORF">A7T00_33535</name>
</gene>
<evidence type="ECO:0008006" key="2">
    <source>
        <dbReference type="Google" id="ProtNLM"/>
    </source>
</evidence>
<comment type="caution">
    <text evidence="1">The sequence shown here is derived from an EMBL/GenBank/DDBJ whole genome shotgun (WGS) entry which is preliminary data.</text>
</comment>